<evidence type="ECO:0000313" key="2">
    <source>
        <dbReference type="Proteomes" id="UP001240678"/>
    </source>
</evidence>
<dbReference type="EMBL" id="MOOE01000046">
    <property type="protein sequence ID" value="KAK1502836.1"/>
    <property type="molecule type" value="Genomic_DNA"/>
</dbReference>
<comment type="caution">
    <text evidence="1">The sequence shown here is derived from an EMBL/GenBank/DDBJ whole genome shotgun (WGS) entry which is preliminary data.</text>
</comment>
<name>A0AAI9YEF4_9PEZI</name>
<dbReference type="Proteomes" id="UP001240678">
    <property type="component" value="Unassembled WGS sequence"/>
</dbReference>
<accession>A0AAI9YEF4</accession>
<reference evidence="1 2" key="1">
    <citation type="submission" date="2016-10" db="EMBL/GenBank/DDBJ databases">
        <title>The genome sequence of Colletotrichum fioriniae PJ7.</title>
        <authorList>
            <person name="Baroncelli R."/>
        </authorList>
    </citation>
    <scope>NUCLEOTIDE SEQUENCE [LARGE SCALE GENOMIC DNA]</scope>
    <source>
        <strain evidence="1 2">IMI 309622</strain>
    </source>
</reference>
<protein>
    <submittedName>
        <fullName evidence="1">Uncharacterized protein</fullName>
    </submittedName>
</protein>
<sequence>MGRFNEAVNPVYRCFRPTETAYKISHETITNLAAYLLSYLLRVCRAAFSRDCMVGIVHCQADCKAASLVLVDEIVPFAHITGKMSARQTSSIYSDIFELDDLLYRISKQADEQHGEAISSLEKEKGILKIEIAALQNSCGTIHDTLQRIREQVTRLKQGLDKTVSSMKTDRIRYLANCTAF</sequence>
<organism evidence="1 2">
    <name type="scientific">Colletotrichum costaricense</name>
    <dbReference type="NCBI Taxonomy" id="1209916"/>
    <lineage>
        <taxon>Eukaryota</taxon>
        <taxon>Fungi</taxon>
        <taxon>Dikarya</taxon>
        <taxon>Ascomycota</taxon>
        <taxon>Pezizomycotina</taxon>
        <taxon>Sordariomycetes</taxon>
        <taxon>Hypocreomycetidae</taxon>
        <taxon>Glomerellales</taxon>
        <taxon>Glomerellaceae</taxon>
        <taxon>Colletotrichum</taxon>
        <taxon>Colletotrichum acutatum species complex</taxon>
    </lineage>
</organism>
<evidence type="ECO:0000313" key="1">
    <source>
        <dbReference type="EMBL" id="KAK1502836.1"/>
    </source>
</evidence>
<keyword evidence="2" id="KW-1185">Reference proteome</keyword>
<dbReference type="RefSeq" id="XP_060304205.1">
    <property type="nucleotide sequence ID" value="XM_060465238.1"/>
</dbReference>
<proteinExistence type="predicted"/>
<dbReference type="AlphaFoldDB" id="A0AAI9YEF4"/>
<gene>
    <name evidence="1" type="ORF">CCOS01_17104</name>
</gene>
<dbReference type="GeneID" id="85348785"/>